<feature type="compositionally biased region" description="Polar residues" evidence="1">
    <location>
        <begin position="653"/>
        <end position="676"/>
    </location>
</feature>
<evidence type="ECO:0000313" key="3">
    <source>
        <dbReference type="Proteomes" id="UP000708208"/>
    </source>
</evidence>
<feature type="compositionally biased region" description="Polar residues" evidence="1">
    <location>
        <begin position="28"/>
        <end position="47"/>
    </location>
</feature>
<evidence type="ECO:0000256" key="1">
    <source>
        <dbReference type="SAM" id="MobiDB-lite"/>
    </source>
</evidence>
<comment type="caution">
    <text evidence="2">The sequence shown here is derived from an EMBL/GenBank/DDBJ whole genome shotgun (WGS) entry which is preliminary data.</text>
</comment>
<keyword evidence="3" id="KW-1185">Reference proteome</keyword>
<feature type="compositionally biased region" description="Basic and acidic residues" evidence="1">
    <location>
        <begin position="524"/>
        <end position="535"/>
    </location>
</feature>
<feature type="compositionally biased region" description="Basic and acidic residues" evidence="1">
    <location>
        <begin position="423"/>
        <end position="435"/>
    </location>
</feature>
<feature type="compositionally biased region" description="Polar residues" evidence="1">
    <location>
        <begin position="536"/>
        <end position="546"/>
    </location>
</feature>
<feature type="compositionally biased region" description="Low complexity" evidence="1">
    <location>
        <begin position="683"/>
        <end position="696"/>
    </location>
</feature>
<sequence>MQINPGKKPPQIKVEPDKKIIPKDNTSKKSVNITGVSGQGQASSLAENAQKRAYSSLASIMSKSRDPNGSLSSKKATWKKKPVKPYEPIRLPKEILTIQAHSASTPVTELPYLLIAAHIGSLQSTRQFYPTTSSSNTPLTVFHDMFVMTMDVRGYKPSSVRLSTEGRLIIIECLQSEVPPVRFTQTGTVDANDKYVMDPTPSIQQMPVHTTFNYTQHRVKLPEDFSEEGLKVGMDEVTGHVIITGRLVHNHNAAFPESWNTSAARKTKGPIVNTSSSNLSSEDARKLAAWHAVQGHPQQTGEILGATGTPILIGCERKQWLEKESAKLRALQHKSLKENIQKLTDLKKAPADAKKHSAMQGLANNSGEAKTAVVQDSLHKASNSLEHKQGSAIDILRTSPAPATFLGPAGTAFVAKMIKSDPHDAAKSKSNDSKPKVVFQPSEGSKQLSSPSSVISNGSKGKASNNIKPQQKDQSNNQPKPKLLLNDTKQTSNNKKNKDPPASSKTEQPLLDVQGKKSATPSFKTDEAISSHELKGSNSENDTKTSGPIEPADAEDISNLSLIVTSSSTSSKNLRGKSSTSTNLQTEFNNILGTNIANYQASGSGGTDVTPFRDLSPKRENSPSSSPLVSQSPAGGPKITSPGQSPNALAANSLISSGPPTINDLTPKINETTTSDGKAEPGNSSKSSSNVVSSNNEATKKLLSCPGSKSELSNLAGVDLEELSELQNPELEGSEDPIGKEDKSLWEKLLLHAQAGASNTNEE</sequence>
<protein>
    <submittedName>
        <fullName evidence="2">Uncharacterized protein</fullName>
    </submittedName>
</protein>
<accession>A0A8J2PAI9</accession>
<name>A0A8J2PAI9_9HEXA</name>
<dbReference type="Proteomes" id="UP000708208">
    <property type="component" value="Unassembled WGS sequence"/>
</dbReference>
<dbReference type="AlphaFoldDB" id="A0A8J2PAI9"/>
<organism evidence="2 3">
    <name type="scientific">Allacma fusca</name>
    <dbReference type="NCBI Taxonomy" id="39272"/>
    <lineage>
        <taxon>Eukaryota</taxon>
        <taxon>Metazoa</taxon>
        <taxon>Ecdysozoa</taxon>
        <taxon>Arthropoda</taxon>
        <taxon>Hexapoda</taxon>
        <taxon>Collembola</taxon>
        <taxon>Symphypleona</taxon>
        <taxon>Sminthuridae</taxon>
        <taxon>Allacma</taxon>
    </lineage>
</organism>
<proteinExistence type="predicted"/>
<feature type="region of interest" description="Disordered" evidence="1">
    <location>
        <begin position="1"/>
        <end position="48"/>
    </location>
</feature>
<feature type="compositionally biased region" description="Basic and acidic residues" evidence="1">
    <location>
        <begin position="14"/>
        <end position="27"/>
    </location>
</feature>
<feature type="region of interest" description="Disordered" evidence="1">
    <location>
        <begin position="602"/>
        <end position="712"/>
    </location>
</feature>
<dbReference type="EMBL" id="CAJVCH010342432">
    <property type="protein sequence ID" value="CAG7815352.1"/>
    <property type="molecule type" value="Genomic_DNA"/>
</dbReference>
<feature type="region of interest" description="Disordered" evidence="1">
    <location>
        <begin position="423"/>
        <end position="560"/>
    </location>
</feature>
<reference evidence="2" key="1">
    <citation type="submission" date="2021-06" db="EMBL/GenBank/DDBJ databases">
        <authorList>
            <person name="Hodson N. C."/>
            <person name="Mongue J. A."/>
            <person name="Jaron S. K."/>
        </authorList>
    </citation>
    <scope>NUCLEOTIDE SEQUENCE</scope>
</reference>
<evidence type="ECO:0000313" key="2">
    <source>
        <dbReference type="EMBL" id="CAG7815352.1"/>
    </source>
</evidence>
<feature type="compositionally biased region" description="Low complexity" evidence="1">
    <location>
        <begin position="622"/>
        <end position="633"/>
    </location>
</feature>
<feature type="compositionally biased region" description="Polar residues" evidence="1">
    <location>
        <begin position="442"/>
        <end position="479"/>
    </location>
</feature>
<gene>
    <name evidence="2" type="ORF">AFUS01_LOCUS26037</name>
</gene>